<keyword evidence="1" id="KW-0812">Transmembrane</keyword>
<evidence type="ECO:0000313" key="3">
    <source>
        <dbReference type="Proteomes" id="UP000667650"/>
    </source>
</evidence>
<evidence type="ECO:0000313" key="2">
    <source>
        <dbReference type="EMBL" id="NAY90927.1"/>
    </source>
</evidence>
<dbReference type="AlphaFoldDB" id="A0A964T9W3"/>
<dbReference type="RefSeq" id="WP_166522321.1">
    <property type="nucleotide sequence ID" value="NZ_JAAABI010000001.1"/>
</dbReference>
<organism evidence="2 3">
    <name type="scientific">Flagellimonas ochracea</name>
    <dbReference type="NCBI Taxonomy" id="2696472"/>
    <lineage>
        <taxon>Bacteria</taxon>
        <taxon>Pseudomonadati</taxon>
        <taxon>Bacteroidota</taxon>
        <taxon>Flavobacteriia</taxon>
        <taxon>Flavobacteriales</taxon>
        <taxon>Flavobacteriaceae</taxon>
        <taxon>Flagellimonas</taxon>
    </lineage>
</organism>
<accession>A0A964T9W3</accession>
<evidence type="ECO:0000256" key="1">
    <source>
        <dbReference type="SAM" id="Phobius"/>
    </source>
</evidence>
<gene>
    <name evidence="2" type="ORF">GTQ34_03260</name>
</gene>
<keyword evidence="1" id="KW-1133">Transmembrane helix</keyword>
<reference evidence="2" key="1">
    <citation type="submission" date="2020-01" db="EMBL/GenBank/DDBJ databases">
        <title>Muricauda ochracea sp. nov., isolated from a tidal flat of Garorim bay in Korea.</title>
        <authorList>
            <person name="Kim D."/>
            <person name="Yoo Y."/>
            <person name="Kim J.-J."/>
        </authorList>
    </citation>
    <scope>NUCLEOTIDE SEQUENCE</scope>
    <source>
        <strain evidence="2">JGD-17</strain>
    </source>
</reference>
<keyword evidence="1" id="KW-0472">Membrane</keyword>
<comment type="caution">
    <text evidence="2">The sequence shown here is derived from an EMBL/GenBank/DDBJ whole genome shotgun (WGS) entry which is preliminary data.</text>
</comment>
<feature type="transmembrane region" description="Helical" evidence="1">
    <location>
        <begin position="38"/>
        <end position="62"/>
    </location>
</feature>
<keyword evidence="3" id="KW-1185">Reference proteome</keyword>
<evidence type="ECO:0008006" key="4">
    <source>
        <dbReference type="Google" id="ProtNLM"/>
    </source>
</evidence>
<protein>
    <recommendedName>
        <fullName evidence="4">Inner membrane protein</fullName>
    </recommendedName>
</protein>
<name>A0A964T9W3_9FLAO</name>
<dbReference type="EMBL" id="JAAABI010000001">
    <property type="protein sequence ID" value="NAY90927.1"/>
    <property type="molecule type" value="Genomic_DNA"/>
</dbReference>
<proteinExistence type="predicted"/>
<sequence>MATPFADTIGYFALLLSLYSMSVKGEKRLRTISLAANGIYIFYGILTDALPIAIGCSVALILHGYRLYKIKATIYGTNKIG</sequence>
<dbReference type="Proteomes" id="UP000667650">
    <property type="component" value="Unassembled WGS sequence"/>
</dbReference>